<keyword evidence="1" id="KW-0732">Signal</keyword>
<keyword evidence="3" id="KW-1185">Reference proteome</keyword>
<protein>
    <submittedName>
        <fullName evidence="2">Uncharacterized protein</fullName>
    </submittedName>
</protein>
<comment type="caution">
    <text evidence="2">The sequence shown here is derived from an EMBL/GenBank/DDBJ whole genome shotgun (WGS) entry which is preliminary data.</text>
</comment>
<evidence type="ECO:0000313" key="2">
    <source>
        <dbReference type="EMBL" id="PPK84234.1"/>
    </source>
</evidence>
<dbReference type="Proteomes" id="UP000237662">
    <property type="component" value="Unassembled WGS sequence"/>
</dbReference>
<sequence>MISSLRTLCALLFFAVVSLSSCDVEKTFYIENKSTATVHMVLSDPICDQFNVLKSLAKDGRITLKPGFDTTFLLGPGGWDDRTERFDLRECIDNSLVPVGGGEDGVGEKPAFFMNQYGYKDHEMKLIFE</sequence>
<dbReference type="PROSITE" id="PS51257">
    <property type="entry name" value="PROKAR_LIPOPROTEIN"/>
    <property type="match status" value="1"/>
</dbReference>
<evidence type="ECO:0000256" key="1">
    <source>
        <dbReference type="SAM" id="SignalP"/>
    </source>
</evidence>
<organism evidence="2 3">
    <name type="scientific">Neolewinella xylanilytica</name>
    <dbReference type="NCBI Taxonomy" id="1514080"/>
    <lineage>
        <taxon>Bacteria</taxon>
        <taxon>Pseudomonadati</taxon>
        <taxon>Bacteroidota</taxon>
        <taxon>Saprospiria</taxon>
        <taxon>Saprospirales</taxon>
        <taxon>Lewinellaceae</taxon>
        <taxon>Neolewinella</taxon>
    </lineage>
</organism>
<name>A0A2S6I050_9BACT</name>
<accession>A0A2S6I050</accession>
<dbReference type="OrthoDB" id="9835168at2"/>
<feature type="signal peptide" evidence="1">
    <location>
        <begin position="1"/>
        <end position="22"/>
    </location>
</feature>
<dbReference type="RefSeq" id="WP_104421569.1">
    <property type="nucleotide sequence ID" value="NZ_PTJC01000008.1"/>
</dbReference>
<dbReference type="AlphaFoldDB" id="A0A2S6I050"/>
<evidence type="ECO:0000313" key="3">
    <source>
        <dbReference type="Proteomes" id="UP000237662"/>
    </source>
</evidence>
<proteinExistence type="predicted"/>
<reference evidence="2 3" key="1">
    <citation type="submission" date="2018-02" db="EMBL/GenBank/DDBJ databases">
        <title>Genomic Encyclopedia of Archaeal and Bacterial Type Strains, Phase II (KMG-II): from individual species to whole genera.</title>
        <authorList>
            <person name="Goeker M."/>
        </authorList>
    </citation>
    <scope>NUCLEOTIDE SEQUENCE [LARGE SCALE GENOMIC DNA]</scope>
    <source>
        <strain evidence="2 3">DSM 29526</strain>
    </source>
</reference>
<feature type="chain" id="PRO_5015503359" evidence="1">
    <location>
        <begin position="23"/>
        <end position="129"/>
    </location>
</feature>
<gene>
    <name evidence="2" type="ORF">CLV84_4003</name>
</gene>
<dbReference type="EMBL" id="PTJC01000008">
    <property type="protein sequence ID" value="PPK84234.1"/>
    <property type="molecule type" value="Genomic_DNA"/>
</dbReference>